<reference evidence="13" key="1">
    <citation type="submission" date="2014-02" db="EMBL/GenBank/DDBJ databases">
        <authorList>
            <person name="Genoscope - CEA"/>
        </authorList>
    </citation>
    <scope>NUCLEOTIDE SEQUENCE</scope>
    <source>
        <strain evidence="13">LS3</strain>
    </source>
</reference>
<feature type="compositionally biased region" description="Acidic residues" evidence="11">
    <location>
        <begin position="537"/>
        <end position="549"/>
    </location>
</feature>
<organism evidence="13">
    <name type="scientific">Blastobotrys adeninivorans</name>
    <name type="common">Yeast</name>
    <name type="synonym">Arxula adeninivorans</name>
    <dbReference type="NCBI Taxonomy" id="409370"/>
    <lineage>
        <taxon>Eukaryota</taxon>
        <taxon>Fungi</taxon>
        <taxon>Dikarya</taxon>
        <taxon>Ascomycota</taxon>
        <taxon>Saccharomycotina</taxon>
        <taxon>Dipodascomycetes</taxon>
        <taxon>Dipodascales</taxon>
        <taxon>Trichomonascaceae</taxon>
        <taxon>Blastobotrys</taxon>
    </lineage>
</organism>
<dbReference type="InterPro" id="IPR000969">
    <property type="entry name" value="SSRP1/POB3"/>
</dbReference>
<dbReference type="InterPro" id="IPR038167">
    <property type="entry name" value="SSRP1_sf"/>
</dbReference>
<dbReference type="GO" id="GO:0042393">
    <property type="term" value="F:histone binding"/>
    <property type="evidence" value="ECO:0007669"/>
    <property type="project" value="TreeGrafter"/>
</dbReference>
<dbReference type="GO" id="GO:0035101">
    <property type="term" value="C:FACT complex"/>
    <property type="evidence" value="ECO:0007669"/>
    <property type="project" value="TreeGrafter"/>
</dbReference>
<dbReference type="InterPro" id="IPR035417">
    <property type="entry name" value="SSRP1/POB3_N"/>
</dbReference>
<dbReference type="InterPro" id="IPR050454">
    <property type="entry name" value="RTT106/SSRP1_HistChap/FACT"/>
</dbReference>
<dbReference type="InterPro" id="IPR013719">
    <property type="entry name" value="RTT106/SPT16-like_middle_dom"/>
</dbReference>
<feature type="domain" description="Histone chaperone RTT106/FACT complex subunit SPT16-like middle" evidence="12">
    <location>
        <begin position="380"/>
        <end position="473"/>
    </location>
</feature>
<evidence type="ECO:0000313" key="13">
    <source>
        <dbReference type="EMBL" id="CDP35691.1"/>
    </source>
</evidence>
<reference evidence="13" key="2">
    <citation type="submission" date="2014-06" db="EMBL/GenBank/DDBJ databases">
        <title>The complete genome of Blastobotrys (Arxula) adeninivorans LS3 - a yeast of biotechnological interest.</title>
        <authorList>
            <person name="Kunze G."/>
            <person name="Gaillardin C."/>
            <person name="Czernicka M."/>
            <person name="Durrens P."/>
            <person name="Martin T."/>
            <person name="Boer E."/>
            <person name="Gabaldon T."/>
            <person name="Cruz J."/>
            <person name="Talla E."/>
            <person name="Marck C."/>
            <person name="Goffeau A."/>
            <person name="Barbe V."/>
            <person name="Baret P."/>
            <person name="Baronian K."/>
            <person name="Beier S."/>
            <person name="Bleykasten C."/>
            <person name="Bode R."/>
            <person name="Casaregola S."/>
            <person name="Despons L."/>
            <person name="Fairhead C."/>
            <person name="Giersberg M."/>
            <person name="Gierski P."/>
            <person name="Hahnel U."/>
            <person name="Hartmann A."/>
            <person name="Jankowska D."/>
            <person name="Jubin C."/>
            <person name="Jung P."/>
            <person name="Lafontaine I."/>
            <person name="Leh-Louis V."/>
            <person name="Lemaire M."/>
            <person name="Marcet-Houben M."/>
            <person name="Mascher M."/>
            <person name="Morel G."/>
            <person name="Richard G.-F."/>
            <person name="Riechen J."/>
            <person name="Sacerdot C."/>
            <person name="Sarkar A."/>
            <person name="Savel G."/>
            <person name="Schacherer J."/>
            <person name="Sherman D."/>
            <person name="Straub M.-L."/>
            <person name="Stein N."/>
            <person name="Thierry A."/>
            <person name="Trautwein-Schult A."/>
            <person name="Westhof E."/>
            <person name="Worch S."/>
            <person name="Dujon B."/>
            <person name="Souciet J.-L."/>
            <person name="Wincker P."/>
            <person name="Scholz U."/>
            <person name="Neuveglise N."/>
        </authorList>
    </citation>
    <scope>NUCLEOTIDE SEQUENCE</scope>
    <source>
        <strain evidence="13">LS3</strain>
    </source>
</reference>
<dbReference type="GO" id="GO:0006260">
    <property type="term" value="P:DNA replication"/>
    <property type="evidence" value="ECO:0007669"/>
    <property type="project" value="UniProtKB-KW"/>
</dbReference>
<keyword evidence="3 10" id="KW-0158">Chromosome</keyword>
<dbReference type="GO" id="GO:0031491">
    <property type="term" value="F:nucleosome binding"/>
    <property type="evidence" value="ECO:0007669"/>
    <property type="project" value="TreeGrafter"/>
</dbReference>
<keyword evidence="9 10" id="KW-0539">Nucleus</keyword>
<evidence type="ECO:0000256" key="6">
    <source>
        <dbReference type="ARBA" id="ARBA00023015"/>
    </source>
</evidence>
<dbReference type="PANTHER" id="PTHR45849:SF1">
    <property type="entry name" value="FACT COMPLEX SUBUNIT SSRP1"/>
    <property type="match status" value="1"/>
</dbReference>
<dbReference type="Pfam" id="PF21103">
    <property type="entry name" value="PH1_SSRP1-like"/>
    <property type="match status" value="1"/>
</dbReference>
<keyword evidence="7 10" id="KW-0804">Transcription</keyword>
<dbReference type="Gene3D" id="2.30.29.150">
    <property type="match status" value="1"/>
</dbReference>
<sequence>MSTTQYENIYLDQSRAPGRIRMAESGLGWKASDKAQGGSAKVSEPFLLPSDELVGAYWSRASRGYEMRVQTKNKGVVQFDGFDSEDFNSLKNALKNNFGVTLETREHSLRGWNWGDTNLERSELVFNVATRPAFEVPYSAISNTNVVGKSEVSVEFELEPPSERVKAGDELVEMRFYLPGTVSKADGDDKKENGVKKEEDGEENADGAQSGEEEEEQNAAVAFSEALKEKADIGLVAGDAIASFNDILFLTPRGRYDIDMYTSSLRLRGKTYDYKIQYDNIQRLFVLPKPDEIHNILIIQLDPPLRQGQTRYPFLVIQFLKEEEIEVELNVEEDEYQEKYADRLKKKYDEAAHQVVAQIFKGLTGKKITFPGSFTSTHDQAGVSCSLKASEGYLYPLEKCFMFVPKPTVYIPHSEISHITFSRVGQSSTSRTFDMTFSLRGGSGQHQFSNIDREEQKGLEDFIKSKGIKIKNDLVEEQNRIAAALGDDSDDDDVEMENVDRGSAEEDSESADEDFEDDDDSDVAEEFDSDHESGSGSEDDEEDDASDEEESKRAKKKVKK</sequence>
<proteinExistence type="inferred from homology"/>
<evidence type="ECO:0000256" key="3">
    <source>
        <dbReference type="ARBA" id="ARBA00022454"/>
    </source>
</evidence>
<gene>
    <name evidence="13" type="ORF">GNLVRS02_ARAD1C41250g</name>
</gene>
<dbReference type="SMART" id="SM01287">
    <property type="entry name" value="Rtt106"/>
    <property type="match status" value="1"/>
</dbReference>
<evidence type="ECO:0000256" key="5">
    <source>
        <dbReference type="ARBA" id="ARBA00022763"/>
    </source>
</evidence>
<evidence type="ECO:0000256" key="9">
    <source>
        <dbReference type="ARBA" id="ARBA00023242"/>
    </source>
</evidence>
<dbReference type="Pfam" id="PF03531">
    <property type="entry name" value="SSrecog"/>
    <property type="match status" value="1"/>
</dbReference>
<protein>
    <recommendedName>
        <fullName evidence="2 10">FACT complex subunit POB3</fullName>
    </recommendedName>
</protein>
<dbReference type="PhylomeDB" id="A0A060T964"/>
<feature type="compositionally biased region" description="Basic and acidic residues" evidence="11">
    <location>
        <begin position="185"/>
        <end position="199"/>
    </location>
</feature>
<feature type="compositionally biased region" description="Acidic residues" evidence="11">
    <location>
        <begin position="200"/>
        <end position="217"/>
    </location>
</feature>
<dbReference type="EMBL" id="HG937693">
    <property type="protein sequence ID" value="CDP35691.1"/>
    <property type="molecule type" value="Genomic_DNA"/>
</dbReference>
<dbReference type="Pfam" id="PF08512">
    <property type="entry name" value="Rttp106-like_middle"/>
    <property type="match status" value="1"/>
</dbReference>
<feature type="region of interest" description="Disordered" evidence="11">
    <location>
        <begin position="483"/>
        <end position="560"/>
    </location>
</feature>
<evidence type="ECO:0000256" key="1">
    <source>
        <dbReference type="ARBA" id="ARBA00010060"/>
    </source>
</evidence>
<feature type="region of interest" description="Disordered" evidence="11">
    <location>
        <begin position="183"/>
        <end position="219"/>
    </location>
</feature>
<keyword evidence="4 10" id="KW-0235">DNA replication</keyword>
<feature type="compositionally biased region" description="Acidic residues" evidence="11">
    <location>
        <begin position="487"/>
        <end position="497"/>
    </location>
</feature>
<evidence type="ECO:0000256" key="11">
    <source>
        <dbReference type="SAM" id="MobiDB-lite"/>
    </source>
</evidence>
<dbReference type="InterPro" id="IPR024954">
    <property type="entry name" value="SSRP1_DD"/>
</dbReference>
<dbReference type="SUPFAM" id="SSF50729">
    <property type="entry name" value="PH domain-like"/>
    <property type="match status" value="1"/>
</dbReference>
<dbReference type="AlphaFoldDB" id="A0A060T964"/>
<dbReference type="PRINTS" id="PR00887">
    <property type="entry name" value="SSRCOGNITION"/>
</dbReference>
<dbReference type="InterPro" id="IPR011993">
    <property type="entry name" value="PH-like_dom_sf"/>
</dbReference>
<dbReference type="CDD" id="cd13231">
    <property type="entry name" value="PH2_SSRP1-like"/>
    <property type="match status" value="1"/>
</dbReference>
<feature type="compositionally biased region" description="Acidic residues" evidence="11">
    <location>
        <begin position="505"/>
        <end position="529"/>
    </location>
</feature>
<comment type="similarity">
    <text evidence="1 10">Belongs to the SSRP1 family.</text>
</comment>
<dbReference type="PANTHER" id="PTHR45849">
    <property type="entry name" value="FACT COMPLEX SUBUNIT SSRP1"/>
    <property type="match status" value="1"/>
</dbReference>
<dbReference type="Pfam" id="PF17292">
    <property type="entry name" value="POB3_N"/>
    <property type="match status" value="1"/>
</dbReference>
<evidence type="ECO:0000256" key="7">
    <source>
        <dbReference type="ARBA" id="ARBA00023163"/>
    </source>
</evidence>
<evidence type="ECO:0000256" key="4">
    <source>
        <dbReference type="ARBA" id="ARBA00022705"/>
    </source>
</evidence>
<dbReference type="InterPro" id="IPR048993">
    <property type="entry name" value="SSRP1-like_PH1"/>
</dbReference>
<keyword evidence="8 10" id="KW-0234">DNA repair</keyword>
<keyword evidence="5 10" id="KW-0227">DNA damage</keyword>
<keyword evidence="6 10" id="KW-0805">Transcription regulation</keyword>
<evidence type="ECO:0000256" key="2">
    <source>
        <dbReference type="ARBA" id="ARBA00014978"/>
    </source>
</evidence>
<name>A0A060T964_BLAAD</name>
<accession>A0A060T964</accession>
<dbReference type="GO" id="GO:0003677">
    <property type="term" value="F:DNA binding"/>
    <property type="evidence" value="ECO:0007669"/>
    <property type="project" value="InterPro"/>
</dbReference>
<evidence type="ECO:0000256" key="10">
    <source>
        <dbReference type="RuleBase" id="RU364013"/>
    </source>
</evidence>
<dbReference type="GO" id="GO:0006281">
    <property type="term" value="P:DNA repair"/>
    <property type="evidence" value="ECO:0007669"/>
    <property type="project" value="UniProtKB-KW"/>
</dbReference>
<dbReference type="FunFam" id="2.30.29.150:FF:000001">
    <property type="entry name" value="Fact complex subunit ssrp1"/>
    <property type="match status" value="1"/>
</dbReference>
<evidence type="ECO:0000259" key="12">
    <source>
        <dbReference type="SMART" id="SM01287"/>
    </source>
</evidence>
<dbReference type="Gene3D" id="2.30.29.30">
    <property type="entry name" value="Pleckstrin-homology domain (PH domain)/Phosphotyrosine-binding domain (PTB)"/>
    <property type="match status" value="2"/>
</dbReference>
<dbReference type="FunFam" id="2.30.29.30:FF:000098">
    <property type="entry name" value="Fact complex subunit ssrp1"/>
    <property type="match status" value="1"/>
</dbReference>
<comment type="subcellular location">
    <subcellularLocation>
        <location evidence="10">Nucleus</location>
    </subcellularLocation>
    <subcellularLocation>
        <location evidence="10">Chromosome</location>
    </subcellularLocation>
</comment>
<dbReference type="Gene3D" id="2.30.29.220">
    <property type="entry name" value="Structure-specific recognition protein (SSRP1)"/>
    <property type="match status" value="1"/>
</dbReference>
<dbReference type="CDD" id="cd13230">
    <property type="entry name" value="PH1_SSRP1-like"/>
    <property type="match status" value="1"/>
</dbReference>
<comment type="function">
    <text evidence="10">Component of the FACT complex, a general chromatin factor that acts to reorganize nucleosomes. The FACT complex is involved in multiple processes that require DNA as a template such as mRNA elongation, DNA replication and DNA repair. During transcription elongation the FACT complex acts as a histone chaperone that both destabilizes and restores nucleosomal structure. It facilitates the passage of RNA polymerase II and transcription by promoting the dissociation of one histone H2A-H2B dimer from the nucleosome, then subsequently promotes the reestablishment of the nucleosome following the passage of RNA polymerase II.</text>
</comment>
<dbReference type="CDD" id="cd13229">
    <property type="entry name" value="PH_TFIIH"/>
    <property type="match status" value="1"/>
</dbReference>
<evidence type="ECO:0000256" key="8">
    <source>
        <dbReference type="ARBA" id="ARBA00023204"/>
    </source>
</evidence>